<feature type="transmembrane region" description="Helical" evidence="10">
    <location>
        <begin position="109"/>
        <end position="131"/>
    </location>
</feature>
<dbReference type="GO" id="GO:0016020">
    <property type="term" value="C:membrane"/>
    <property type="evidence" value="ECO:0007669"/>
    <property type="project" value="UniProtKB-SubCell"/>
</dbReference>
<feature type="transmembrane region" description="Helical" evidence="10">
    <location>
        <begin position="487"/>
        <end position="508"/>
    </location>
</feature>
<feature type="transmembrane region" description="Helical" evidence="10">
    <location>
        <begin position="604"/>
        <end position="623"/>
    </location>
</feature>
<evidence type="ECO:0000256" key="8">
    <source>
        <dbReference type="ARBA" id="ARBA00023136"/>
    </source>
</evidence>
<feature type="transmembrane region" description="Helical" evidence="10">
    <location>
        <begin position="225"/>
        <end position="247"/>
    </location>
</feature>
<feature type="transmembrane region" description="Helical" evidence="10">
    <location>
        <begin position="520"/>
        <end position="545"/>
    </location>
</feature>
<feature type="region of interest" description="Disordered" evidence="9">
    <location>
        <begin position="1"/>
        <end position="52"/>
    </location>
</feature>
<dbReference type="InterPro" id="IPR004648">
    <property type="entry name" value="Oligpept_transpt"/>
</dbReference>
<dbReference type="Pfam" id="PF03169">
    <property type="entry name" value="OPT"/>
    <property type="match status" value="1"/>
</dbReference>
<feature type="transmembrane region" description="Helical" evidence="10">
    <location>
        <begin position="137"/>
        <end position="159"/>
    </location>
</feature>
<feature type="transmembrane region" description="Helical" evidence="10">
    <location>
        <begin position="281"/>
        <end position="302"/>
    </location>
</feature>
<evidence type="ECO:0000256" key="6">
    <source>
        <dbReference type="ARBA" id="ARBA00022927"/>
    </source>
</evidence>
<evidence type="ECO:0000256" key="5">
    <source>
        <dbReference type="ARBA" id="ARBA00022856"/>
    </source>
</evidence>
<dbReference type="GO" id="GO:0035673">
    <property type="term" value="F:oligopeptide transmembrane transporter activity"/>
    <property type="evidence" value="ECO:0007669"/>
    <property type="project" value="InterPro"/>
</dbReference>
<feature type="transmembrane region" description="Helical" evidence="10">
    <location>
        <begin position="707"/>
        <end position="736"/>
    </location>
</feature>
<feature type="compositionally biased region" description="Low complexity" evidence="9">
    <location>
        <begin position="9"/>
        <end position="28"/>
    </location>
</feature>
<name>A0A5C3LDR1_COPMA</name>
<dbReference type="EMBL" id="ML210173">
    <property type="protein sequence ID" value="TFK26561.1"/>
    <property type="molecule type" value="Genomic_DNA"/>
</dbReference>
<comment type="similarity">
    <text evidence="2">Belongs to the oligopeptide OPT transporter family.</text>
</comment>
<feature type="transmembrane region" description="Helical" evidence="10">
    <location>
        <begin position="364"/>
        <end position="382"/>
    </location>
</feature>
<feature type="compositionally biased region" description="Polar residues" evidence="9">
    <location>
        <begin position="37"/>
        <end position="52"/>
    </location>
</feature>
<keyword evidence="12" id="KW-1185">Reference proteome</keyword>
<evidence type="ECO:0000256" key="4">
    <source>
        <dbReference type="ARBA" id="ARBA00022692"/>
    </source>
</evidence>
<keyword evidence="3" id="KW-0813">Transport</keyword>
<keyword evidence="8 10" id="KW-0472">Membrane</keyword>
<dbReference type="OrthoDB" id="9986677at2759"/>
<protein>
    <submittedName>
        <fullName evidence="11">Oligopeptide transporter</fullName>
    </submittedName>
</protein>
<dbReference type="NCBIfam" id="TIGR00728">
    <property type="entry name" value="OPT_sfam"/>
    <property type="match status" value="1"/>
</dbReference>
<proteinExistence type="inferred from homology"/>
<keyword evidence="5" id="KW-0571">Peptide transport</keyword>
<evidence type="ECO:0000313" key="11">
    <source>
        <dbReference type="EMBL" id="TFK26561.1"/>
    </source>
</evidence>
<keyword evidence="4 10" id="KW-0812">Transmembrane</keyword>
<dbReference type="GO" id="GO:0015031">
    <property type="term" value="P:protein transport"/>
    <property type="evidence" value="ECO:0007669"/>
    <property type="project" value="UniProtKB-KW"/>
</dbReference>
<keyword evidence="6" id="KW-0653">Protein transport</keyword>
<dbReference type="PANTHER" id="PTHR22601">
    <property type="entry name" value="ISP4 LIKE PROTEIN"/>
    <property type="match status" value="1"/>
</dbReference>
<comment type="subcellular location">
    <subcellularLocation>
        <location evidence="1">Membrane</location>
        <topology evidence="1">Multi-pass membrane protein</topology>
    </subcellularLocation>
</comment>
<feature type="transmembrane region" description="Helical" evidence="10">
    <location>
        <begin position="667"/>
        <end position="687"/>
    </location>
</feature>
<evidence type="ECO:0000256" key="7">
    <source>
        <dbReference type="ARBA" id="ARBA00022989"/>
    </source>
</evidence>
<evidence type="ECO:0000256" key="1">
    <source>
        <dbReference type="ARBA" id="ARBA00004141"/>
    </source>
</evidence>
<dbReference type="InterPro" id="IPR004813">
    <property type="entry name" value="OPT"/>
</dbReference>
<reference evidence="11 12" key="1">
    <citation type="journal article" date="2019" name="Nat. Ecol. Evol.">
        <title>Megaphylogeny resolves global patterns of mushroom evolution.</title>
        <authorList>
            <person name="Varga T."/>
            <person name="Krizsan K."/>
            <person name="Foldi C."/>
            <person name="Dima B."/>
            <person name="Sanchez-Garcia M."/>
            <person name="Sanchez-Ramirez S."/>
            <person name="Szollosi G.J."/>
            <person name="Szarkandi J.G."/>
            <person name="Papp V."/>
            <person name="Albert L."/>
            <person name="Andreopoulos W."/>
            <person name="Angelini C."/>
            <person name="Antonin V."/>
            <person name="Barry K.W."/>
            <person name="Bougher N.L."/>
            <person name="Buchanan P."/>
            <person name="Buyck B."/>
            <person name="Bense V."/>
            <person name="Catcheside P."/>
            <person name="Chovatia M."/>
            <person name="Cooper J."/>
            <person name="Damon W."/>
            <person name="Desjardin D."/>
            <person name="Finy P."/>
            <person name="Geml J."/>
            <person name="Haridas S."/>
            <person name="Hughes K."/>
            <person name="Justo A."/>
            <person name="Karasinski D."/>
            <person name="Kautmanova I."/>
            <person name="Kiss B."/>
            <person name="Kocsube S."/>
            <person name="Kotiranta H."/>
            <person name="LaButti K.M."/>
            <person name="Lechner B.E."/>
            <person name="Liimatainen K."/>
            <person name="Lipzen A."/>
            <person name="Lukacs Z."/>
            <person name="Mihaltcheva S."/>
            <person name="Morgado L.N."/>
            <person name="Niskanen T."/>
            <person name="Noordeloos M.E."/>
            <person name="Ohm R.A."/>
            <person name="Ortiz-Santana B."/>
            <person name="Ovrebo C."/>
            <person name="Racz N."/>
            <person name="Riley R."/>
            <person name="Savchenko A."/>
            <person name="Shiryaev A."/>
            <person name="Soop K."/>
            <person name="Spirin V."/>
            <person name="Szebenyi C."/>
            <person name="Tomsovsky M."/>
            <person name="Tulloss R.E."/>
            <person name="Uehling J."/>
            <person name="Grigoriev I.V."/>
            <person name="Vagvolgyi C."/>
            <person name="Papp T."/>
            <person name="Martin F.M."/>
            <person name="Miettinen O."/>
            <person name="Hibbett D.S."/>
            <person name="Nagy L.G."/>
        </authorList>
    </citation>
    <scope>NUCLEOTIDE SEQUENCE [LARGE SCALE GENOMIC DNA]</scope>
    <source>
        <strain evidence="11 12">CBS 121175</strain>
    </source>
</reference>
<evidence type="ECO:0000256" key="2">
    <source>
        <dbReference type="ARBA" id="ARBA00008807"/>
    </source>
</evidence>
<accession>A0A5C3LDR1</accession>
<evidence type="ECO:0000256" key="10">
    <source>
        <dbReference type="SAM" id="Phobius"/>
    </source>
</evidence>
<gene>
    <name evidence="11" type="ORF">FA15DRAFT_270500</name>
</gene>
<feature type="transmembrane region" description="Helical" evidence="10">
    <location>
        <begin position="444"/>
        <end position="466"/>
    </location>
</feature>
<evidence type="ECO:0000256" key="3">
    <source>
        <dbReference type="ARBA" id="ARBA00022448"/>
    </source>
</evidence>
<evidence type="ECO:0000313" key="12">
    <source>
        <dbReference type="Proteomes" id="UP000307440"/>
    </source>
</evidence>
<organism evidence="11 12">
    <name type="scientific">Coprinopsis marcescibilis</name>
    <name type="common">Agaric fungus</name>
    <name type="synonym">Psathyrella marcescibilis</name>
    <dbReference type="NCBI Taxonomy" id="230819"/>
    <lineage>
        <taxon>Eukaryota</taxon>
        <taxon>Fungi</taxon>
        <taxon>Dikarya</taxon>
        <taxon>Basidiomycota</taxon>
        <taxon>Agaricomycotina</taxon>
        <taxon>Agaricomycetes</taxon>
        <taxon>Agaricomycetidae</taxon>
        <taxon>Agaricales</taxon>
        <taxon>Agaricineae</taxon>
        <taxon>Psathyrellaceae</taxon>
        <taxon>Coprinopsis</taxon>
    </lineage>
</organism>
<dbReference type="AlphaFoldDB" id="A0A5C3LDR1"/>
<sequence>MNAMDNPISYTTPVSTPSTSTASVTGGSELRDEKASPSPTKTSSGTATVYGSRTDAGSSVKLEKGGDGDSQVFALPNLFVANGLFYDSKVDSHMLDVSNFSDDGRAWSLTLRSFVVGSVVACFGAAIYQVYVLKPVLAAVSSTFLVTVVYILGVSWAYILPQPAPLDQNTSPGTLSCFVARINPGPFSLKEHAVASIIALSGANGSLAVQTLCTQHLYYKTKLDFLSSFLAIFSTACFGCGVAGLFYHRTSQRPQSVYPNAVLNVSTIRAFHNGSDTRKPLILFSAAFFGMLAYETLPAYVFPLLNGVNIFCLASQKAPKLTIDAFTSLFGGASGNEGLGLFSVSFDWQFIGSSFMHLPISYQVNIWFGFALCYATVMGIYYSNIWNSWNIPILSTTIFHSNGTLYDQTRMLDEYFRVIPAAVESEGLPYLTGSFLWANMSSNLAVGSLVAHALCVMGPKALYPFYCTNKDRKLSPQRRFEEGLPEVPLWWYAVLIFLAFFAGLAVVLNQHEYLSEVSYIIALVVGAAAVPFAITLSAYLGHWVLPTPHMAKMVGSVVAYGRPLGIIYFAMWSESAVASALHFADQLKLAEYTKVSPKVAFYSQIWGLLLGGVVNHAVMLCIVENQGETFLSALGTNIWNGQVPQILNSEAVTWSLANDLYNIKAPYFIVPLCLLIGAVLGFLQFALHLCWPRLSFCNPSNLMLPVIFMYSSLMTFGITSSILSSILVGILSQLWLRHRHWSWFNNQSMLVGSAFDGGAQSMLLLLSFTVLGGMGSPKPFLQWAGNSIRGNVDYCNGNGALD</sequence>
<feature type="transmembrane region" description="Helical" evidence="10">
    <location>
        <begin position="748"/>
        <end position="771"/>
    </location>
</feature>
<evidence type="ECO:0000256" key="9">
    <source>
        <dbReference type="SAM" id="MobiDB-lite"/>
    </source>
</evidence>
<keyword evidence="7 10" id="KW-1133">Transmembrane helix</keyword>
<dbReference type="Proteomes" id="UP000307440">
    <property type="component" value="Unassembled WGS sequence"/>
</dbReference>